<feature type="compositionally biased region" description="Pro residues" evidence="1">
    <location>
        <begin position="28"/>
        <end position="42"/>
    </location>
</feature>
<name>A0ABX7IB16_9BACT</name>
<sequence>MKKLKVYAMLGFLTLSAASYAQVASPQPSVPAPVPESNPIPSNPTETPEKKAEFNAPQSPARPADVPAEDTLIKDQRPAGAVVHDTRMPASGKKNEKNRNKKDKMGGGQADTTSIKKP</sequence>
<evidence type="ECO:0000256" key="1">
    <source>
        <dbReference type="SAM" id="MobiDB-lite"/>
    </source>
</evidence>
<organism evidence="3 4">
    <name type="scientific">Dyadobacter sandarakinus</name>
    <dbReference type="NCBI Taxonomy" id="2747268"/>
    <lineage>
        <taxon>Bacteria</taxon>
        <taxon>Pseudomonadati</taxon>
        <taxon>Bacteroidota</taxon>
        <taxon>Cytophagia</taxon>
        <taxon>Cytophagales</taxon>
        <taxon>Spirosomataceae</taxon>
        <taxon>Dyadobacter</taxon>
    </lineage>
</organism>
<feature type="region of interest" description="Disordered" evidence="1">
    <location>
        <begin position="21"/>
        <end position="118"/>
    </location>
</feature>
<protein>
    <submittedName>
        <fullName evidence="3">Uncharacterized protein</fullName>
    </submittedName>
</protein>
<reference evidence="3 4" key="1">
    <citation type="submission" date="2020-06" db="EMBL/GenBank/DDBJ databases">
        <title>Dyadobacter sandarakinus sp. nov., isolated from the soil of the Arctic Yellow River Station.</title>
        <authorList>
            <person name="Zhang Y."/>
            <person name="Peng F."/>
        </authorList>
    </citation>
    <scope>NUCLEOTIDE SEQUENCE [LARGE SCALE GENOMIC DNA]</scope>
    <source>
        <strain evidence="3 4">Q3-56</strain>
    </source>
</reference>
<accession>A0ABX7IB16</accession>
<feature type="signal peptide" evidence="2">
    <location>
        <begin position="1"/>
        <end position="21"/>
    </location>
</feature>
<dbReference type="EMBL" id="CP056775">
    <property type="protein sequence ID" value="QRR03170.1"/>
    <property type="molecule type" value="Genomic_DNA"/>
</dbReference>
<dbReference type="RefSeq" id="WP_204658850.1">
    <property type="nucleotide sequence ID" value="NZ_CP056775.1"/>
</dbReference>
<proteinExistence type="predicted"/>
<dbReference type="Proteomes" id="UP000612680">
    <property type="component" value="Chromosome"/>
</dbReference>
<evidence type="ECO:0000313" key="4">
    <source>
        <dbReference type="Proteomes" id="UP000612680"/>
    </source>
</evidence>
<evidence type="ECO:0000313" key="3">
    <source>
        <dbReference type="EMBL" id="QRR03170.1"/>
    </source>
</evidence>
<keyword evidence="2" id="KW-0732">Signal</keyword>
<evidence type="ECO:0000256" key="2">
    <source>
        <dbReference type="SAM" id="SignalP"/>
    </source>
</evidence>
<gene>
    <name evidence="3" type="ORF">HWI92_20765</name>
</gene>
<keyword evidence="4" id="KW-1185">Reference proteome</keyword>
<feature type="chain" id="PRO_5046169693" evidence="2">
    <location>
        <begin position="22"/>
        <end position="118"/>
    </location>
</feature>